<dbReference type="AlphaFoldDB" id="A0A5E4D944"/>
<reference evidence="1" key="1">
    <citation type="submission" date="2019-04" db="EMBL/GenBank/DDBJ databases">
        <authorList>
            <person name="Alioto T."/>
            <person name="Alioto T."/>
        </authorList>
    </citation>
    <scope>NUCLEOTIDE SEQUENCE [LARGE SCALE GENOMIC DNA]</scope>
</reference>
<dbReference type="Proteomes" id="UP000335636">
    <property type="component" value="Unassembled WGS sequence"/>
</dbReference>
<proteinExistence type="predicted"/>
<gene>
    <name evidence="1" type="ORF">MONAX_5E024191</name>
</gene>
<protein>
    <submittedName>
        <fullName evidence="1">Uncharacterized protein</fullName>
    </submittedName>
</protein>
<feature type="non-terminal residue" evidence="1">
    <location>
        <position position="56"/>
    </location>
</feature>
<dbReference type="PANTHER" id="PTHR15857">
    <property type="entry name" value="COMM DOMAIN CONTAINING PROTEIN 2"/>
    <property type="match status" value="1"/>
</dbReference>
<feature type="non-terminal residue" evidence="1">
    <location>
        <position position="1"/>
    </location>
</feature>
<evidence type="ECO:0000313" key="1">
    <source>
        <dbReference type="EMBL" id="VTJ90605.1"/>
    </source>
</evidence>
<dbReference type="EMBL" id="CABDUW010004752">
    <property type="protein sequence ID" value="VTJ90605.1"/>
    <property type="molecule type" value="Genomic_DNA"/>
</dbReference>
<accession>A0A5E4D944</accession>
<dbReference type="InterPro" id="IPR037354">
    <property type="entry name" value="Commd2"/>
</dbReference>
<keyword evidence="2" id="KW-1185">Reference proteome</keyword>
<dbReference type="PANTHER" id="PTHR15857:SF0">
    <property type="entry name" value="COMM DOMAIN-CONTAINING PROTEIN 2"/>
    <property type="match status" value="1"/>
</dbReference>
<sequence>VVEFEWIRVEFLRPGTIPKVYEGAARKLNVSSNTVQHGVEGLTYLLTESSKLMISE</sequence>
<organism evidence="1 2">
    <name type="scientific">Marmota monax</name>
    <name type="common">Woodchuck</name>
    <dbReference type="NCBI Taxonomy" id="9995"/>
    <lineage>
        <taxon>Eukaryota</taxon>
        <taxon>Metazoa</taxon>
        <taxon>Chordata</taxon>
        <taxon>Craniata</taxon>
        <taxon>Vertebrata</taxon>
        <taxon>Euteleostomi</taxon>
        <taxon>Mammalia</taxon>
        <taxon>Eutheria</taxon>
        <taxon>Euarchontoglires</taxon>
        <taxon>Glires</taxon>
        <taxon>Rodentia</taxon>
        <taxon>Sciuromorpha</taxon>
        <taxon>Sciuridae</taxon>
        <taxon>Xerinae</taxon>
        <taxon>Marmotini</taxon>
        <taxon>Marmota</taxon>
    </lineage>
</organism>
<name>A0A5E4D944_MARMO</name>
<evidence type="ECO:0000313" key="2">
    <source>
        <dbReference type="Proteomes" id="UP000335636"/>
    </source>
</evidence>
<comment type="caution">
    <text evidence="1">The sequence shown here is derived from an EMBL/GenBank/DDBJ whole genome shotgun (WGS) entry which is preliminary data.</text>
</comment>